<keyword evidence="6" id="KW-0732">Signal</keyword>
<keyword evidence="5" id="KW-0819">tRNA processing</keyword>
<keyword evidence="2" id="KW-0489">Methyltransferase</keyword>
<evidence type="ECO:0000256" key="3">
    <source>
        <dbReference type="ARBA" id="ARBA00022679"/>
    </source>
</evidence>
<dbReference type="Pfam" id="PF02475">
    <property type="entry name" value="TRM5-TYW2_MTfase"/>
    <property type="match status" value="1"/>
</dbReference>
<name>A0A0G4HNZ4_9ALVE</name>
<dbReference type="GO" id="GO:0005737">
    <property type="term" value="C:cytoplasm"/>
    <property type="evidence" value="ECO:0007669"/>
    <property type="project" value="TreeGrafter"/>
</dbReference>
<evidence type="ECO:0000256" key="1">
    <source>
        <dbReference type="ARBA" id="ARBA00022490"/>
    </source>
</evidence>
<proteinExistence type="predicted"/>
<dbReference type="Gene3D" id="3.40.50.150">
    <property type="entry name" value="Vaccinia Virus protein VP39"/>
    <property type="match status" value="1"/>
</dbReference>
<dbReference type="GO" id="GO:0002939">
    <property type="term" value="P:tRNA N1-guanine methylation"/>
    <property type="evidence" value="ECO:0007669"/>
    <property type="project" value="TreeGrafter"/>
</dbReference>
<evidence type="ECO:0000256" key="2">
    <source>
        <dbReference type="ARBA" id="ARBA00022603"/>
    </source>
</evidence>
<dbReference type="CDD" id="cd02440">
    <property type="entry name" value="AdoMet_MTases"/>
    <property type="match status" value="1"/>
</dbReference>
<dbReference type="InterPro" id="IPR029063">
    <property type="entry name" value="SAM-dependent_MTases_sf"/>
</dbReference>
<dbReference type="EMBL" id="CDMZ01003324">
    <property type="protein sequence ID" value="CEM45939.1"/>
    <property type="molecule type" value="Genomic_DNA"/>
</dbReference>
<evidence type="ECO:0000313" key="8">
    <source>
        <dbReference type="EMBL" id="CEM45939.1"/>
    </source>
</evidence>
<feature type="chain" id="PRO_5005191672" description="SAM-dependent methyltransferase TRM5/TYW2-type domain-containing protein" evidence="6">
    <location>
        <begin position="20"/>
        <end position="294"/>
    </location>
</feature>
<dbReference type="PROSITE" id="PS51684">
    <property type="entry name" value="SAM_MT_TRM5_TYW2"/>
    <property type="match status" value="1"/>
</dbReference>
<dbReference type="SUPFAM" id="SSF53335">
    <property type="entry name" value="S-adenosyl-L-methionine-dependent methyltransferases"/>
    <property type="match status" value="1"/>
</dbReference>
<dbReference type="InterPro" id="IPR056743">
    <property type="entry name" value="TRM5-TYW2-like_MTfase"/>
</dbReference>
<dbReference type="AlphaFoldDB" id="A0A0G4HNZ4"/>
<protein>
    <recommendedName>
        <fullName evidence="7">SAM-dependent methyltransferase TRM5/TYW2-type domain-containing protein</fullName>
    </recommendedName>
</protein>
<dbReference type="Pfam" id="PF25133">
    <property type="entry name" value="TYW2_N_2"/>
    <property type="match status" value="1"/>
</dbReference>
<evidence type="ECO:0000259" key="7">
    <source>
        <dbReference type="PROSITE" id="PS51684"/>
    </source>
</evidence>
<evidence type="ECO:0000256" key="5">
    <source>
        <dbReference type="ARBA" id="ARBA00022694"/>
    </source>
</evidence>
<evidence type="ECO:0000256" key="6">
    <source>
        <dbReference type="SAM" id="SignalP"/>
    </source>
</evidence>
<feature type="domain" description="SAM-dependent methyltransferase TRM5/TYW2-type" evidence="7">
    <location>
        <begin position="32"/>
        <end position="287"/>
    </location>
</feature>
<dbReference type="PANTHER" id="PTHR23245:SF36">
    <property type="entry name" value="TRNA (GUANINE(37)-N1)-METHYLTRANSFERASE"/>
    <property type="match status" value="1"/>
</dbReference>
<accession>A0A0G4HNZ4</accession>
<evidence type="ECO:0000256" key="4">
    <source>
        <dbReference type="ARBA" id="ARBA00022691"/>
    </source>
</evidence>
<keyword evidence="3" id="KW-0808">Transferase</keyword>
<dbReference type="GO" id="GO:0008175">
    <property type="term" value="F:tRNA methyltransferase activity"/>
    <property type="evidence" value="ECO:0007669"/>
    <property type="project" value="TreeGrafter"/>
</dbReference>
<keyword evidence="4" id="KW-0949">S-adenosyl-L-methionine</keyword>
<feature type="signal peptide" evidence="6">
    <location>
        <begin position="1"/>
        <end position="19"/>
    </location>
</feature>
<keyword evidence="1" id="KW-0963">Cytoplasm</keyword>
<dbReference type="Gene3D" id="3.30.300.110">
    <property type="entry name" value="Met-10+ protein-like domains"/>
    <property type="match status" value="1"/>
</dbReference>
<organism evidence="8">
    <name type="scientific">Chromera velia CCMP2878</name>
    <dbReference type="NCBI Taxonomy" id="1169474"/>
    <lineage>
        <taxon>Eukaryota</taxon>
        <taxon>Sar</taxon>
        <taxon>Alveolata</taxon>
        <taxon>Colpodellida</taxon>
        <taxon>Chromeraceae</taxon>
        <taxon>Chromera</taxon>
    </lineage>
</organism>
<gene>
    <name evidence="8" type="ORF">Cvel_1203</name>
</gene>
<dbReference type="VEuPathDB" id="CryptoDB:Cvel_1203"/>
<dbReference type="InterPro" id="IPR030382">
    <property type="entry name" value="MeTrfase_TRM5/TYW2"/>
</dbReference>
<dbReference type="PhylomeDB" id="A0A0G4HNZ4"/>
<dbReference type="PANTHER" id="PTHR23245">
    <property type="entry name" value="TRNA METHYLTRANSFERASE"/>
    <property type="match status" value="1"/>
</dbReference>
<sequence length="294" mass="33025">MKGRKLACCFLFCLPPLRRFSTVGFSLRPSSYDIIGDIALIKTPDMGAPIRDIGEQVMASNRKIKVCAVKTAPMEGPFRQSQVHVIAGEDRLETTHKEWGVKTKVHLGKVFFSVRMSAERKRVCDLVQPKEKILVLFAGCGPQSCMLCKLTEVSRVVAVEKNPDAIACLKMSRDANKLGPDRLRIVQQDVREFKTLETFDRILIPRPKGEGSFLDCALPFAEPRGAWIHWYDFSEPGGESGGFVSSRKEVEDGCMDSGFQCRVERIVKASKTSIGKRKYRLCVDAFVWKEDESI</sequence>
<dbReference type="InterPro" id="IPR056744">
    <property type="entry name" value="TRM5/TYW2-like_N"/>
</dbReference>
<reference evidence="8" key="1">
    <citation type="submission" date="2014-11" db="EMBL/GenBank/DDBJ databases">
        <authorList>
            <person name="Otto D Thomas"/>
            <person name="Naeem Raeece"/>
        </authorList>
    </citation>
    <scope>NUCLEOTIDE SEQUENCE</scope>
</reference>